<dbReference type="RefSeq" id="WP_105021950.1">
    <property type="nucleotide sequence ID" value="NZ_MSCM01000002.1"/>
</dbReference>
<keyword evidence="3" id="KW-0732">Signal</keyword>
<dbReference type="Pfam" id="PF00515">
    <property type="entry name" value="TPR_1"/>
    <property type="match status" value="1"/>
</dbReference>
<dbReference type="InterPro" id="IPR011990">
    <property type="entry name" value="TPR-like_helical_dom_sf"/>
</dbReference>
<feature type="domain" description="SH3b" evidence="4">
    <location>
        <begin position="187"/>
        <end position="249"/>
    </location>
</feature>
<dbReference type="EMBL" id="MSCM01000002">
    <property type="protein sequence ID" value="PQJ76635.1"/>
    <property type="molecule type" value="Genomic_DNA"/>
</dbReference>
<dbReference type="InterPro" id="IPR003646">
    <property type="entry name" value="SH3-like_bac-type"/>
</dbReference>
<feature type="chain" id="PRO_5015691486" description="SH3b domain-containing protein" evidence="3">
    <location>
        <begin position="20"/>
        <end position="249"/>
    </location>
</feature>
<sequence length="249" mass="28617">MKKILFLILFIANTISAQSVDGLFSSANDLYKNEKFEQAIELYKKIESKGLASSELYYNLGNSYYKLNKVGPSIYYFEKALKKNPLNEDVKNNLIFAKRLALDKIEELPKTVFQKFNINYLQQLTYNQWAIVVIVFSVLGSLLFLLFYFADTPFIKRFYFVTSSVSFILLIAALVITFNQYSISKNNKEAIVFAEETEVRNAPTFNSEEVFTLHEGTKVLVLDAIDSWKKIKLADGKIGWIIADEVKEL</sequence>
<keyword evidence="2" id="KW-0472">Membrane</keyword>
<name>A0A2S7WG95_9FLAO</name>
<evidence type="ECO:0000256" key="1">
    <source>
        <dbReference type="PROSITE-ProRule" id="PRU00339"/>
    </source>
</evidence>
<evidence type="ECO:0000313" key="6">
    <source>
        <dbReference type="Proteomes" id="UP000239068"/>
    </source>
</evidence>
<dbReference type="AlphaFoldDB" id="A0A2S7WG95"/>
<evidence type="ECO:0000256" key="3">
    <source>
        <dbReference type="SAM" id="SignalP"/>
    </source>
</evidence>
<keyword evidence="1" id="KW-0802">TPR repeat</keyword>
<dbReference type="PROSITE" id="PS50005">
    <property type="entry name" value="TPR"/>
    <property type="match status" value="1"/>
</dbReference>
<dbReference type="Gene3D" id="1.25.40.10">
    <property type="entry name" value="Tetratricopeptide repeat domain"/>
    <property type="match status" value="1"/>
</dbReference>
<accession>A0A2S7WG95</accession>
<proteinExistence type="predicted"/>
<comment type="caution">
    <text evidence="5">The sequence shown here is derived from an EMBL/GenBank/DDBJ whole genome shotgun (WGS) entry which is preliminary data.</text>
</comment>
<dbReference type="SUPFAM" id="SSF48452">
    <property type="entry name" value="TPR-like"/>
    <property type="match status" value="1"/>
</dbReference>
<dbReference type="SMART" id="SM00287">
    <property type="entry name" value="SH3b"/>
    <property type="match status" value="1"/>
</dbReference>
<feature type="transmembrane region" description="Helical" evidence="2">
    <location>
        <begin position="158"/>
        <end position="178"/>
    </location>
</feature>
<dbReference type="SMART" id="SM00028">
    <property type="entry name" value="TPR"/>
    <property type="match status" value="2"/>
</dbReference>
<evidence type="ECO:0000259" key="4">
    <source>
        <dbReference type="SMART" id="SM00287"/>
    </source>
</evidence>
<feature type="transmembrane region" description="Helical" evidence="2">
    <location>
        <begin position="129"/>
        <end position="149"/>
    </location>
</feature>
<dbReference type="PROSITE" id="PS50293">
    <property type="entry name" value="TPR_REGION"/>
    <property type="match status" value="1"/>
</dbReference>
<keyword evidence="6" id="KW-1185">Reference proteome</keyword>
<gene>
    <name evidence="5" type="ORF">BTO16_12145</name>
</gene>
<dbReference type="Proteomes" id="UP000239068">
    <property type="component" value="Unassembled WGS sequence"/>
</dbReference>
<feature type="signal peptide" evidence="3">
    <location>
        <begin position="1"/>
        <end position="19"/>
    </location>
</feature>
<keyword evidence="2" id="KW-1133">Transmembrane helix</keyword>
<dbReference type="Gene3D" id="2.30.30.40">
    <property type="entry name" value="SH3 Domains"/>
    <property type="match status" value="1"/>
</dbReference>
<reference evidence="5 6" key="1">
    <citation type="submission" date="2016-12" db="EMBL/GenBank/DDBJ databases">
        <title>Trade-off between light-utilization and light-protection in marine flavobacteria.</title>
        <authorList>
            <person name="Kumagai Y."/>
            <person name="Yoshizawa S."/>
            <person name="Kogure K."/>
            <person name="Iwasaki W."/>
        </authorList>
    </citation>
    <scope>NUCLEOTIDE SEQUENCE [LARGE SCALE GENOMIC DNA]</scope>
    <source>
        <strain evidence="5 6">ATCC 43844</strain>
    </source>
</reference>
<keyword evidence="2" id="KW-0812">Transmembrane</keyword>
<dbReference type="OrthoDB" id="9776208at2"/>
<evidence type="ECO:0000313" key="5">
    <source>
        <dbReference type="EMBL" id="PQJ76635.1"/>
    </source>
</evidence>
<dbReference type="InterPro" id="IPR019734">
    <property type="entry name" value="TPR_rpt"/>
</dbReference>
<protein>
    <recommendedName>
        <fullName evidence="4">SH3b domain-containing protein</fullName>
    </recommendedName>
</protein>
<organism evidence="5 6">
    <name type="scientific">Polaribacter glomeratus</name>
    <dbReference type="NCBI Taxonomy" id="102"/>
    <lineage>
        <taxon>Bacteria</taxon>
        <taxon>Pseudomonadati</taxon>
        <taxon>Bacteroidota</taxon>
        <taxon>Flavobacteriia</taxon>
        <taxon>Flavobacteriales</taxon>
        <taxon>Flavobacteriaceae</taxon>
    </lineage>
</organism>
<dbReference type="Pfam" id="PF08239">
    <property type="entry name" value="SH3_3"/>
    <property type="match status" value="1"/>
</dbReference>
<evidence type="ECO:0000256" key="2">
    <source>
        <dbReference type="SAM" id="Phobius"/>
    </source>
</evidence>
<feature type="repeat" description="TPR" evidence="1">
    <location>
        <begin position="54"/>
        <end position="87"/>
    </location>
</feature>